<evidence type="ECO:0000256" key="5">
    <source>
        <dbReference type="ARBA" id="ARBA00022737"/>
    </source>
</evidence>
<keyword evidence="4 9" id="KW-0812">Transmembrane</keyword>
<comment type="similarity">
    <text evidence="2 10">Belongs to the mitochondrial carrier (TC 2.A.29) family.</text>
</comment>
<comment type="caution">
    <text evidence="13">The sequence shown here is derived from an EMBL/GenBank/DDBJ whole genome shotgun (WGS) entry which is preliminary data.</text>
</comment>
<keyword evidence="5" id="KW-0677">Repeat</keyword>
<dbReference type="PANTHER" id="PTHR45939">
    <property type="entry name" value="PEROXISOMAL MEMBRANE PROTEIN PMP34-RELATED"/>
    <property type="match status" value="1"/>
</dbReference>
<evidence type="ECO:0000256" key="12">
    <source>
        <dbReference type="SAM" id="Phobius"/>
    </source>
</evidence>
<dbReference type="PROSITE" id="PS50920">
    <property type="entry name" value="SOLCAR"/>
    <property type="match status" value="3"/>
</dbReference>
<name>A0A8H3IEX7_9LECA</name>
<evidence type="ECO:0000256" key="10">
    <source>
        <dbReference type="RuleBase" id="RU000488"/>
    </source>
</evidence>
<dbReference type="PANTHER" id="PTHR45939:SF2">
    <property type="entry name" value="CARRIER PROTEIN, PUTATIVE (AFU_ORTHOLOGUE AFUA_2G13870)-RELATED"/>
    <property type="match status" value="1"/>
</dbReference>
<dbReference type="AlphaFoldDB" id="A0A8H3IEX7"/>
<dbReference type="InterPro" id="IPR018108">
    <property type="entry name" value="MCP_transmembrane"/>
</dbReference>
<keyword evidence="6" id="KW-0999">Mitochondrion inner membrane</keyword>
<organism evidence="13 14">
    <name type="scientific">Gomphillus americanus</name>
    <dbReference type="NCBI Taxonomy" id="1940652"/>
    <lineage>
        <taxon>Eukaryota</taxon>
        <taxon>Fungi</taxon>
        <taxon>Dikarya</taxon>
        <taxon>Ascomycota</taxon>
        <taxon>Pezizomycotina</taxon>
        <taxon>Lecanoromycetes</taxon>
        <taxon>OSLEUM clade</taxon>
        <taxon>Ostropomycetidae</taxon>
        <taxon>Ostropales</taxon>
        <taxon>Graphidaceae</taxon>
        <taxon>Gomphilloideae</taxon>
        <taxon>Gomphillus</taxon>
    </lineage>
</organism>
<dbReference type="EMBL" id="CAJPDQ010000008">
    <property type="protein sequence ID" value="CAF9913385.1"/>
    <property type="molecule type" value="Genomic_DNA"/>
</dbReference>
<evidence type="ECO:0000256" key="9">
    <source>
        <dbReference type="PROSITE-ProRule" id="PRU00282"/>
    </source>
</evidence>
<evidence type="ECO:0000256" key="7">
    <source>
        <dbReference type="ARBA" id="ARBA00022989"/>
    </source>
</evidence>
<proteinExistence type="inferred from homology"/>
<evidence type="ECO:0000313" key="13">
    <source>
        <dbReference type="EMBL" id="CAF9913385.1"/>
    </source>
</evidence>
<keyword evidence="6" id="KW-0496">Mitochondrion</keyword>
<evidence type="ECO:0000256" key="4">
    <source>
        <dbReference type="ARBA" id="ARBA00022692"/>
    </source>
</evidence>
<evidence type="ECO:0000256" key="2">
    <source>
        <dbReference type="ARBA" id="ARBA00006375"/>
    </source>
</evidence>
<accession>A0A8H3IEX7</accession>
<protein>
    <recommendedName>
        <fullName evidence="15">Mitochondrial carrier</fullName>
    </recommendedName>
</protein>
<sequence length="488" mass="53278">MATLYNSQLDAFDLYHQWSEEKRKSSREGPDLPALGHATAGSIGASISNLITYPLDLIITRLQIQRQLRDSTQENHEEYESILDAAKKIYAQEGLSGLYTGVVQDTLKTAADSFLFFLVYNSLREARLRTRGRKYHLSVGDELGVGFIAGASAKFFTMPIGTIVTRMQTSSMSVDQSGLRKRPTVSEIAKGIREEKGIQGFWSGYSATLILTLNPSLTFLFFENLKLLLLPRSKRTSPPPMMTFFIAALSKALASTITYPFSLAKARAQASRKAPTSPESSSPEKSSHGATSKGNAALQRTIIGTVLEIAQNEGLSALYQGLSGEVLKGFFSHGITMLMKDAVHGLIIKLYFALLKLSRRYPGTDEMTAIVKERADSVTSFAKETAEVVAERTSAATEAVSEKSSEVIVLASETSKSATEYITQKSKSAAEYINEQSKTAAEFVGEKGQNAIDATQDLFGKVQETVTDRAAGIDEFVREYVGDDGDNE</sequence>
<keyword evidence="3 10" id="KW-0813">Transport</keyword>
<feature type="repeat" description="Solcar" evidence="9">
    <location>
        <begin position="32"/>
        <end position="126"/>
    </location>
</feature>
<dbReference type="InterPro" id="IPR023395">
    <property type="entry name" value="MCP_dom_sf"/>
</dbReference>
<dbReference type="SUPFAM" id="SSF103506">
    <property type="entry name" value="Mitochondrial carrier"/>
    <property type="match status" value="1"/>
</dbReference>
<feature type="repeat" description="Solcar" evidence="9">
    <location>
        <begin position="137"/>
        <end position="228"/>
    </location>
</feature>
<dbReference type="GO" id="GO:0015217">
    <property type="term" value="F:ADP transmembrane transporter activity"/>
    <property type="evidence" value="ECO:0007669"/>
    <property type="project" value="TreeGrafter"/>
</dbReference>
<dbReference type="Gene3D" id="1.50.40.10">
    <property type="entry name" value="Mitochondrial carrier domain"/>
    <property type="match status" value="1"/>
</dbReference>
<evidence type="ECO:0008006" key="15">
    <source>
        <dbReference type="Google" id="ProtNLM"/>
    </source>
</evidence>
<evidence type="ECO:0000256" key="3">
    <source>
        <dbReference type="ARBA" id="ARBA00022448"/>
    </source>
</evidence>
<comment type="subcellular location">
    <subcellularLocation>
        <location evidence="1">Membrane</location>
        <topology evidence="1">Multi-pass membrane protein</topology>
    </subcellularLocation>
</comment>
<dbReference type="Proteomes" id="UP000664169">
    <property type="component" value="Unassembled WGS sequence"/>
</dbReference>
<keyword evidence="7 12" id="KW-1133">Transmembrane helix</keyword>
<evidence type="ECO:0000256" key="6">
    <source>
        <dbReference type="ARBA" id="ARBA00022792"/>
    </source>
</evidence>
<evidence type="ECO:0000313" key="14">
    <source>
        <dbReference type="Proteomes" id="UP000664169"/>
    </source>
</evidence>
<evidence type="ECO:0000256" key="11">
    <source>
        <dbReference type="SAM" id="MobiDB-lite"/>
    </source>
</evidence>
<dbReference type="Pfam" id="PF00153">
    <property type="entry name" value="Mito_carr"/>
    <property type="match status" value="3"/>
</dbReference>
<evidence type="ECO:0000256" key="8">
    <source>
        <dbReference type="ARBA" id="ARBA00023136"/>
    </source>
</evidence>
<dbReference type="InterPro" id="IPR052217">
    <property type="entry name" value="Mito/Peroxisomal_Carrier"/>
</dbReference>
<feature type="transmembrane region" description="Helical" evidence="12">
    <location>
        <begin position="200"/>
        <end position="222"/>
    </location>
</feature>
<feature type="transmembrane region" description="Helical" evidence="12">
    <location>
        <begin position="242"/>
        <end position="263"/>
    </location>
</feature>
<dbReference type="OrthoDB" id="18574at2759"/>
<keyword evidence="14" id="KW-1185">Reference proteome</keyword>
<gene>
    <name evidence="13" type="ORF">GOMPHAMPRED_007883</name>
</gene>
<keyword evidence="8 9" id="KW-0472">Membrane</keyword>
<dbReference type="GO" id="GO:0016020">
    <property type="term" value="C:membrane"/>
    <property type="evidence" value="ECO:0007669"/>
    <property type="project" value="UniProtKB-SubCell"/>
</dbReference>
<feature type="region of interest" description="Disordered" evidence="11">
    <location>
        <begin position="270"/>
        <end position="295"/>
    </location>
</feature>
<reference evidence="13" key="1">
    <citation type="submission" date="2021-03" db="EMBL/GenBank/DDBJ databases">
        <authorList>
            <person name="Tagirdzhanova G."/>
        </authorList>
    </citation>
    <scope>NUCLEOTIDE SEQUENCE</scope>
</reference>
<feature type="repeat" description="Solcar" evidence="9">
    <location>
        <begin position="238"/>
        <end position="346"/>
    </location>
</feature>
<evidence type="ECO:0000256" key="1">
    <source>
        <dbReference type="ARBA" id="ARBA00004141"/>
    </source>
</evidence>